<keyword evidence="2" id="KW-1185">Reference proteome</keyword>
<reference evidence="1 2" key="1">
    <citation type="submission" date="2023-07" db="EMBL/GenBank/DDBJ databases">
        <title>Functional and genomic diversity of the sorghum phyllosphere microbiome.</title>
        <authorList>
            <person name="Shade A."/>
        </authorList>
    </citation>
    <scope>NUCLEOTIDE SEQUENCE [LARGE SCALE GENOMIC DNA]</scope>
    <source>
        <strain evidence="1 2">SORGH_AS_1207</strain>
    </source>
</reference>
<protein>
    <submittedName>
        <fullName evidence="1">Uncharacterized protein</fullName>
    </submittedName>
</protein>
<comment type="caution">
    <text evidence="1">The sequence shown here is derived from an EMBL/GenBank/DDBJ whole genome shotgun (WGS) entry which is preliminary data.</text>
</comment>
<evidence type="ECO:0000313" key="2">
    <source>
        <dbReference type="Proteomes" id="UP001226691"/>
    </source>
</evidence>
<organism evidence="1 2">
    <name type="scientific">Microbacterium trichothecenolyticum</name>
    <name type="common">Aureobacterium trichothecenolyticum</name>
    <dbReference type="NCBI Taxonomy" id="69370"/>
    <lineage>
        <taxon>Bacteria</taxon>
        <taxon>Bacillati</taxon>
        <taxon>Actinomycetota</taxon>
        <taxon>Actinomycetes</taxon>
        <taxon>Micrococcales</taxon>
        <taxon>Microbacteriaceae</taxon>
        <taxon>Microbacterium</taxon>
    </lineage>
</organism>
<dbReference type="EMBL" id="JAUTBF010000001">
    <property type="protein sequence ID" value="MDQ1122637.1"/>
    <property type="molecule type" value="Genomic_DNA"/>
</dbReference>
<dbReference type="Proteomes" id="UP001226691">
    <property type="component" value="Unassembled WGS sequence"/>
</dbReference>
<dbReference type="RefSeq" id="WP_307481226.1">
    <property type="nucleotide sequence ID" value="NZ_JAUTBF010000001.1"/>
</dbReference>
<accession>A0ABU0TSI2</accession>
<evidence type="ECO:0000313" key="1">
    <source>
        <dbReference type="EMBL" id="MDQ1122637.1"/>
    </source>
</evidence>
<dbReference type="Gene3D" id="3.40.50.720">
    <property type="entry name" value="NAD(P)-binding Rossmann-like Domain"/>
    <property type="match status" value="1"/>
</dbReference>
<sequence length="347" mass="37986">MKSHEMQVRFKSEYALVAHSPDTVELRAGVWNPRSITLTDESARGTLLPMLKGIQAGAAPASIASTLGVARSEVEALLDSLLEVGVVSTGQSGHLNALIERQASLPMIEKELDSRVLLIGDRAVSEAIHRQIAAELADRVELVADADPLLLRLAELDLMAFTDGLAREALFEKFEAWKDTVVVFGASHLNPITFAVLDEIAQGVGFVWLHGVIDGPYVFVGPTIIPGRSANYRDLEQRFMMNTRELASYQKYKDALAKEMVIGEGDPLGGPLVDLLAAHLSIEVVNWLKSGANFTVNKILGIYLPTMEMAYHEILPSPFNSSATSLQSRDATDLYFNVRDWLGENDD</sequence>
<proteinExistence type="predicted"/>
<name>A0ABU0TSI2_MICTR</name>
<gene>
    <name evidence="1" type="ORF">QE412_001210</name>
</gene>